<dbReference type="InterPro" id="IPR052733">
    <property type="entry name" value="Chloroplast_QOR"/>
</dbReference>
<dbReference type="Pfam" id="PF08240">
    <property type="entry name" value="ADH_N"/>
    <property type="match status" value="1"/>
</dbReference>
<evidence type="ECO:0000259" key="1">
    <source>
        <dbReference type="SMART" id="SM00829"/>
    </source>
</evidence>
<dbReference type="Gene3D" id="3.40.50.720">
    <property type="entry name" value="NAD(P)-binding Rossmann-like Domain"/>
    <property type="match status" value="1"/>
</dbReference>
<feature type="domain" description="Enoyl reductase (ER)" evidence="1">
    <location>
        <begin position="27"/>
        <end position="340"/>
    </location>
</feature>
<dbReference type="InterPro" id="IPR036291">
    <property type="entry name" value="NAD(P)-bd_dom_sf"/>
</dbReference>
<dbReference type="PANTHER" id="PTHR44013:SF1">
    <property type="entry name" value="ZINC-TYPE ALCOHOL DEHYDROGENASE-LIKE PROTEIN C16A3.02C"/>
    <property type="match status" value="1"/>
</dbReference>
<dbReference type="Proteomes" id="UP001138500">
    <property type="component" value="Unassembled WGS sequence"/>
</dbReference>
<dbReference type="CDD" id="cd08267">
    <property type="entry name" value="MDR1"/>
    <property type="match status" value="1"/>
</dbReference>
<name>A0A9W7W3B2_9PEZI</name>
<dbReference type="InterPro" id="IPR013154">
    <property type="entry name" value="ADH-like_N"/>
</dbReference>
<accession>A0A9W7W3B2</accession>
<evidence type="ECO:0000313" key="2">
    <source>
        <dbReference type="EMBL" id="KAH9828249.1"/>
    </source>
</evidence>
<dbReference type="GO" id="GO:0016491">
    <property type="term" value="F:oxidoreductase activity"/>
    <property type="evidence" value="ECO:0007669"/>
    <property type="project" value="InterPro"/>
</dbReference>
<reference evidence="2 3" key="2">
    <citation type="journal article" date="2021" name="Curr. Genet.">
        <title>Genetic response to nitrogen starvation in the aggressive Eucalyptus foliar pathogen Teratosphaeria destructans.</title>
        <authorList>
            <person name="Havenga M."/>
            <person name="Wingfield B.D."/>
            <person name="Wingfield M.J."/>
            <person name="Dreyer L.L."/>
            <person name="Roets F."/>
            <person name="Aylward J."/>
        </authorList>
    </citation>
    <scope>NUCLEOTIDE SEQUENCE [LARGE SCALE GENOMIC DNA]</scope>
    <source>
        <strain evidence="2">CMW44962</strain>
    </source>
</reference>
<dbReference type="SMART" id="SM00829">
    <property type="entry name" value="PKS_ER"/>
    <property type="match status" value="1"/>
</dbReference>
<dbReference type="OrthoDB" id="201656at2759"/>
<comment type="caution">
    <text evidence="2">The sequence shown here is derived from an EMBL/GenBank/DDBJ whole genome shotgun (WGS) entry which is preliminary data.</text>
</comment>
<keyword evidence="3" id="KW-1185">Reference proteome</keyword>
<dbReference type="SUPFAM" id="SSF51735">
    <property type="entry name" value="NAD(P)-binding Rossmann-fold domains"/>
    <property type="match status" value="1"/>
</dbReference>
<dbReference type="InterPro" id="IPR020843">
    <property type="entry name" value="ER"/>
</dbReference>
<dbReference type="Pfam" id="PF13602">
    <property type="entry name" value="ADH_zinc_N_2"/>
    <property type="match status" value="1"/>
</dbReference>
<dbReference type="EMBL" id="RIBY02001701">
    <property type="protein sequence ID" value="KAH9828249.1"/>
    <property type="molecule type" value="Genomic_DNA"/>
</dbReference>
<organism evidence="2 3">
    <name type="scientific">Teratosphaeria destructans</name>
    <dbReference type="NCBI Taxonomy" id="418781"/>
    <lineage>
        <taxon>Eukaryota</taxon>
        <taxon>Fungi</taxon>
        <taxon>Dikarya</taxon>
        <taxon>Ascomycota</taxon>
        <taxon>Pezizomycotina</taxon>
        <taxon>Dothideomycetes</taxon>
        <taxon>Dothideomycetidae</taxon>
        <taxon>Mycosphaerellales</taxon>
        <taxon>Teratosphaeriaceae</taxon>
        <taxon>Teratosphaeria</taxon>
    </lineage>
</organism>
<protein>
    <submittedName>
        <fullName evidence="2">Zinc-binding dehydrogenase</fullName>
    </submittedName>
</protein>
<dbReference type="InterPro" id="IPR011032">
    <property type="entry name" value="GroES-like_sf"/>
</dbReference>
<dbReference type="Gene3D" id="3.90.180.10">
    <property type="entry name" value="Medium-chain alcohol dehydrogenases, catalytic domain"/>
    <property type="match status" value="1"/>
</dbReference>
<evidence type="ECO:0000313" key="3">
    <source>
        <dbReference type="Proteomes" id="UP001138500"/>
    </source>
</evidence>
<dbReference type="PANTHER" id="PTHR44013">
    <property type="entry name" value="ZINC-TYPE ALCOHOL DEHYDROGENASE-LIKE PROTEIN C16A3.02C"/>
    <property type="match status" value="1"/>
</dbReference>
<proteinExistence type="predicted"/>
<gene>
    <name evidence="2" type="ORF">Tdes44962_MAKER09416</name>
</gene>
<dbReference type="AlphaFoldDB" id="A0A9W7W3B2"/>
<reference evidence="2 3" key="1">
    <citation type="journal article" date="2018" name="IMA Fungus">
        <title>IMA Genome-F 10: Nine draft genome sequences of Claviceps purpurea s.lat., including C. arundinis, C. humidiphila, and C. cf. spartinae, pseudomolecules for the pitch canker pathogen Fusarium circinatum, draft genome of Davidsoniella eucalypti, Grosmannia galeiformis, Quambalaria eucalypti, and Teratosphaeria destructans.</title>
        <authorList>
            <person name="Wingfield B.D."/>
            <person name="Liu M."/>
            <person name="Nguyen H.D."/>
            <person name="Lane F.A."/>
            <person name="Morgan S.W."/>
            <person name="De Vos L."/>
            <person name="Wilken P.M."/>
            <person name="Duong T.A."/>
            <person name="Aylward J."/>
            <person name="Coetzee M.P."/>
            <person name="Dadej K."/>
            <person name="De Beer Z.W."/>
            <person name="Findlay W."/>
            <person name="Havenga M."/>
            <person name="Kolarik M."/>
            <person name="Menzies J.G."/>
            <person name="Naidoo K."/>
            <person name="Pochopski O."/>
            <person name="Shoukouhi P."/>
            <person name="Santana Q.C."/>
            <person name="Seifert K.A."/>
            <person name="Soal N."/>
            <person name="Steenkamp E.T."/>
            <person name="Tatham C.T."/>
            <person name="van der Nest M.A."/>
            <person name="Wingfield M.J."/>
        </authorList>
    </citation>
    <scope>NUCLEOTIDE SEQUENCE [LARGE SCALE GENOMIC DNA]</scope>
    <source>
        <strain evidence="2">CMW44962</strain>
    </source>
</reference>
<dbReference type="SUPFAM" id="SSF50129">
    <property type="entry name" value="GroES-like"/>
    <property type="match status" value="1"/>
</dbReference>
<sequence>MSASSSSSQHDLPRTMRAACWTTSSGGIEKNLHATTTAPLPRAASRLPAHSALVRVAYTTPNPVDFKVAETAPFIFSKPAIPCLDFSGTVVRSSLAHLREGEKVFGSVALPAFGCAAEFVVVGKEGLVPVPDGVELKQAATVGIVGLTAYQCLAPFAKAGDKVFINGGSGGVGTYAIQIAKAMGCHVTTTCSGPNVELVKSLGADEVIDYKVSDPIQTLQRTGTQFDLVLDLVFVTPDLYWSAHHFLKPDGKFVTVAGHPSISWVLGMMRVMLWPSFLGGGQRAFKFVTCKQKAEEYAAIAKWMKEGKIKVPIEKEFALEEAGKAFEHLKTGRTRGKIVIRVCGE</sequence>